<dbReference type="PANTHER" id="PTHR10269:SF12">
    <property type="entry name" value="GLIAL CELL LINE-DERIVED NEUROTROPHIC FAMILY RECEPTOR-LIKE, ISOFORM E"/>
    <property type="match status" value="1"/>
</dbReference>
<dbReference type="GO" id="GO:0043235">
    <property type="term" value="C:receptor complex"/>
    <property type="evidence" value="ECO:0007669"/>
    <property type="project" value="TreeGrafter"/>
</dbReference>
<feature type="non-terminal residue" evidence="9">
    <location>
        <position position="1"/>
    </location>
</feature>
<dbReference type="PANTHER" id="PTHR10269">
    <property type="entry name" value="GDNF RECEPTOR ALPHA"/>
    <property type="match status" value="1"/>
</dbReference>
<accession>A0AAW0XYB3</accession>
<dbReference type="Pfam" id="PF02351">
    <property type="entry name" value="GDNF"/>
    <property type="match status" value="1"/>
</dbReference>
<dbReference type="InterPro" id="IPR037193">
    <property type="entry name" value="GDNF_alpha"/>
</dbReference>
<keyword evidence="6" id="KW-0675">Receptor</keyword>
<keyword evidence="7" id="KW-0325">Glycoprotein</keyword>
<proteinExistence type="inferred from homology"/>
<dbReference type="SUPFAM" id="SSF110035">
    <property type="entry name" value="GDNF receptor-like"/>
    <property type="match status" value="2"/>
</dbReference>
<evidence type="ECO:0000313" key="9">
    <source>
        <dbReference type="EMBL" id="KAK8744308.1"/>
    </source>
</evidence>
<dbReference type="GO" id="GO:0007399">
    <property type="term" value="P:nervous system development"/>
    <property type="evidence" value="ECO:0007669"/>
    <property type="project" value="TreeGrafter"/>
</dbReference>
<comment type="caution">
    <text evidence="9">The sequence shown here is derived from an EMBL/GenBank/DDBJ whole genome shotgun (WGS) entry which is preliminary data.</text>
</comment>
<evidence type="ECO:0000259" key="8">
    <source>
        <dbReference type="Pfam" id="PF02351"/>
    </source>
</evidence>
<dbReference type="GO" id="GO:0038023">
    <property type="term" value="F:signaling receptor activity"/>
    <property type="evidence" value="ECO:0007669"/>
    <property type="project" value="InterPro"/>
</dbReference>
<comment type="similarity">
    <text evidence="2">Belongs to the GDNFR family.</text>
</comment>
<feature type="domain" description="GDNF/GAS1" evidence="8">
    <location>
        <begin position="89"/>
        <end position="133"/>
    </location>
</feature>
<dbReference type="AlphaFoldDB" id="A0AAW0XYB3"/>
<organism evidence="9 10">
    <name type="scientific">Cherax quadricarinatus</name>
    <name type="common">Australian red claw crayfish</name>
    <dbReference type="NCBI Taxonomy" id="27406"/>
    <lineage>
        <taxon>Eukaryota</taxon>
        <taxon>Metazoa</taxon>
        <taxon>Ecdysozoa</taxon>
        <taxon>Arthropoda</taxon>
        <taxon>Crustacea</taxon>
        <taxon>Multicrustacea</taxon>
        <taxon>Malacostraca</taxon>
        <taxon>Eumalacostraca</taxon>
        <taxon>Eucarida</taxon>
        <taxon>Decapoda</taxon>
        <taxon>Pleocyemata</taxon>
        <taxon>Astacidea</taxon>
        <taxon>Parastacoidea</taxon>
        <taxon>Parastacidae</taxon>
        <taxon>Cherax</taxon>
    </lineage>
</organism>
<keyword evidence="5" id="KW-0472">Membrane</keyword>
<evidence type="ECO:0000256" key="4">
    <source>
        <dbReference type="ARBA" id="ARBA00022729"/>
    </source>
</evidence>
<evidence type="ECO:0000256" key="2">
    <source>
        <dbReference type="ARBA" id="ARBA00005961"/>
    </source>
</evidence>
<evidence type="ECO:0000256" key="1">
    <source>
        <dbReference type="ARBA" id="ARBA00004236"/>
    </source>
</evidence>
<evidence type="ECO:0000313" key="10">
    <source>
        <dbReference type="Proteomes" id="UP001445076"/>
    </source>
</evidence>
<feature type="non-terminal residue" evidence="9">
    <location>
        <position position="140"/>
    </location>
</feature>
<keyword evidence="3" id="KW-1003">Cell membrane</keyword>
<dbReference type="InterPro" id="IPR003438">
    <property type="entry name" value="GDNF_rcpt"/>
</dbReference>
<sequence>CMTESTCRSHLEMVSSHCDTAYCHKDACRSSIQDIYKFLLETNQDLALKIALCVCRDATKEGQTECSRAQRRLHPPCAHMSASVSARQCHNLGRDCRSDRVCRYRLEHYELSCAADTMTGRCAGQHQECTKAMLGLLGTD</sequence>
<dbReference type="GO" id="GO:0009897">
    <property type="term" value="C:external side of plasma membrane"/>
    <property type="evidence" value="ECO:0007669"/>
    <property type="project" value="TreeGrafter"/>
</dbReference>
<dbReference type="InterPro" id="IPR016017">
    <property type="entry name" value="GDNF/GAS1"/>
</dbReference>
<comment type="subcellular location">
    <subcellularLocation>
        <location evidence="1">Cell membrane</location>
    </subcellularLocation>
</comment>
<evidence type="ECO:0000256" key="5">
    <source>
        <dbReference type="ARBA" id="ARBA00023136"/>
    </source>
</evidence>
<keyword evidence="10" id="KW-1185">Reference proteome</keyword>
<dbReference type="GO" id="GO:0007169">
    <property type="term" value="P:cell surface receptor protein tyrosine kinase signaling pathway"/>
    <property type="evidence" value="ECO:0007669"/>
    <property type="project" value="UniProtKB-ARBA"/>
</dbReference>
<protein>
    <recommendedName>
        <fullName evidence="8">GDNF/GAS1 domain-containing protein</fullName>
    </recommendedName>
</protein>
<keyword evidence="4" id="KW-0732">Signal</keyword>
<gene>
    <name evidence="9" type="ORF">OTU49_000729</name>
</gene>
<dbReference type="Proteomes" id="UP001445076">
    <property type="component" value="Unassembled WGS sequence"/>
</dbReference>
<dbReference type="EMBL" id="JARKIK010000022">
    <property type="protein sequence ID" value="KAK8744308.1"/>
    <property type="molecule type" value="Genomic_DNA"/>
</dbReference>
<reference evidence="9 10" key="1">
    <citation type="journal article" date="2024" name="BMC Genomics">
        <title>Genome assembly of redclaw crayfish (Cherax quadricarinatus) provides insights into its immune adaptation and hypoxia tolerance.</title>
        <authorList>
            <person name="Liu Z."/>
            <person name="Zheng J."/>
            <person name="Li H."/>
            <person name="Fang K."/>
            <person name="Wang S."/>
            <person name="He J."/>
            <person name="Zhou D."/>
            <person name="Weng S."/>
            <person name="Chi M."/>
            <person name="Gu Z."/>
            <person name="He J."/>
            <person name="Li F."/>
            <person name="Wang M."/>
        </authorList>
    </citation>
    <scope>NUCLEOTIDE SEQUENCE [LARGE SCALE GENOMIC DNA]</scope>
    <source>
        <strain evidence="9">ZL_2023a</strain>
    </source>
</reference>
<name>A0AAW0XYB3_CHEQU</name>
<evidence type="ECO:0000256" key="7">
    <source>
        <dbReference type="ARBA" id="ARBA00023180"/>
    </source>
</evidence>
<evidence type="ECO:0000256" key="3">
    <source>
        <dbReference type="ARBA" id="ARBA00022475"/>
    </source>
</evidence>
<evidence type="ECO:0000256" key="6">
    <source>
        <dbReference type="ARBA" id="ARBA00023170"/>
    </source>
</evidence>